<protein>
    <submittedName>
        <fullName evidence="2">Uncharacterized protein</fullName>
    </submittedName>
</protein>
<keyword evidence="3" id="KW-1185">Reference proteome</keyword>
<organism evidence="2 3">
    <name type="scientific">Thelephora terrestris</name>
    <dbReference type="NCBI Taxonomy" id="56493"/>
    <lineage>
        <taxon>Eukaryota</taxon>
        <taxon>Fungi</taxon>
        <taxon>Dikarya</taxon>
        <taxon>Basidiomycota</taxon>
        <taxon>Agaricomycotina</taxon>
        <taxon>Agaricomycetes</taxon>
        <taxon>Thelephorales</taxon>
        <taxon>Thelephoraceae</taxon>
        <taxon>Thelephora</taxon>
    </lineage>
</organism>
<comment type="caution">
    <text evidence="2">The sequence shown here is derived from an EMBL/GenBank/DDBJ whole genome shotgun (WGS) entry which is preliminary data.</text>
</comment>
<dbReference type="EMBL" id="WIUZ02000014">
    <property type="protein sequence ID" value="KAF9781193.1"/>
    <property type="molecule type" value="Genomic_DNA"/>
</dbReference>
<gene>
    <name evidence="2" type="ORF">BJ322DRAFT_1079574</name>
</gene>
<reference evidence="2" key="2">
    <citation type="submission" date="2020-11" db="EMBL/GenBank/DDBJ databases">
        <authorList>
            <consortium name="DOE Joint Genome Institute"/>
            <person name="Kuo A."/>
            <person name="Miyauchi S."/>
            <person name="Kiss E."/>
            <person name="Drula E."/>
            <person name="Kohler A."/>
            <person name="Sanchez-Garcia M."/>
            <person name="Andreopoulos B."/>
            <person name="Barry K.W."/>
            <person name="Bonito G."/>
            <person name="Buee M."/>
            <person name="Carver A."/>
            <person name="Chen C."/>
            <person name="Cichocki N."/>
            <person name="Clum A."/>
            <person name="Culley D."/>
            <person name="Crous P.W."/>
            <person name="Fauchery L."/>
            <person name="Girlanda M."/>
            <person name="Hayes R."/>
            <person name="Keri Z."/>
            <person name="Labutti K."/>
            <person name="Lipzen A."/>
            <person name="Lombard V."/>
            <person name="Magnuson J."/>
            <person name="Maillard F."/>
            <person name="Morin E."/>
            <person name="Murat C."/>
            <person name="Nolan M."/>
            <person name="Ohm R."/>
            <person name="Pangilinan J."/>
            <person name="Pereira M."/>
            <person name="Perotto S."/>
            <person name="Peter M."/>
            <person name="Riley R."/>
            <person name="Sitrit Y."/>
            <person name="Stielow B."/>
            <person name="Szollosi G."/>
            <person name="Zifcakova L."/>
            <person name="Stursova M."/>
            <person name="Spatafora J.W."/>
            <person name="Tedersoo L."/>
            <person name="Vaario L.-M."/>
            <person name="Yamada A."/>
            <person name="Yan M."/>
            <person name="Wang P."/>
            <person name="Xu J."/>
            <person name="Bruns T."/>
            <person name="Baldrian P."/>
            <person name="Vilgalys R."/>
            <person name="Henrissat B."/>
            <person name="Grigoriev I.V."/>
            <person name="Hibbett D."/>
            <person name="Nagy L.G."/>
            <person name="Martin F.M."/>
        </authorList>
    </citation>
    <scope>NUCLEOTIDE SEQUENCE</scope>
    <source>
        <strain evidence="2">UH-Tt-Lm1</strain>
    </source>
</reference>
<name>A0A9P6L343_9AGAM</name>
<dbReference type="Proteomes" id="UP000736335">
    <property type="component" value="Unassembled WGS sequence"/>
</dbReference>
<feature type="region of interest" description="Disordered" evidence="1">
    <location>
        <begin position="356"/>
        <end position="401"/>
    </location>
</feature>
<evidence type="ECO:0000313" key="3">
    <source>
        <dbReference type="Proteomes" id="UP000736335"/>
    </source>
</evidence>
<evidence type="ECO:0000313" key="2">
    <source>
        <dbReference type="EMBL" id="KAF9781193.1"/>
    </source>
</evidence>
<reference evidence="2" key="1">
    <citation type="journal article" date="2020" name="Nat. Commun.">
        <title>Large-scale genome sequencing of mycorrhizal fungi provides insights into the early evolution of symbiotic traits.</title>
        <authorList>
            <person name="Miyauchi S."/>
            <person name="Kiss E."/>
            <person name="Kuo A."/>
            <person name="Drula E."/>
            <person name="Kohler A."/>
            <person name="Sanchez-Garcia M."/>
            <person name="Morin E."/>
            <person name="Andreopoulos B."/>
            <person name="Barry K.W."/>
            <person name="Bonito G."/>
            <person name="Buee M."/>
            <person name="Carver A."/>
            <person name="Chen C."/>
            <person name="Cichocki N."/>
            <person name="Clum A."/>
            <person name="Culley D."/>
            <person name="Crous P.W."/>
            <person name="Fauchery L."/>
            <person name="Girlanda M."/>
            <person name="Hayes R.D."/>
            <person name="Keri Z."/>
            <person name="LaButti K."/>
            <person name="Lipzen A."/>
            <person name="Lombard V."/>
            <person name="Magnuson J."/>
            <person name="Maillard F."/>
            <person name="Murat C."/>
            <person name="Nolan M."/>
            <person name="Ohm R.A."/>
            <person name="Pangilinan J."/>
            <person name="Pereira M.F."/>
            <person name="Perotto S."/>
            <person name="Peter M."/>
            <person name="Pfister S."/>
            <person name="Riley R."/>
            <person name="Sitrit Y."/>
            <person name="Stielow J.B."/>
            <person name="Szollosi G."/>
            <person name="Zifcakova L."/>
            <person name="Stursova M."/>
            <person name="Spatafora J.W."/>
            <person name="Tedersoo L."/>
            <person name="Vaario L.M."/>
            <person name="Yamada A."/>
            <person name="Yan M."/>
            <person name="Wang P."/>
            <person name="Xu J."/>
            <person name="Bruns T."/>
            <person name="Baldrian P."/>
            <person name="Vilgalys R."/>
            <person name="Dunand C."/>
            <person name="Henrissat B."/>
            <person name="Grigoriev I.V."/>
            <person name="Hibbett D."/>
            <person name="Nagy L.G."/>
            <person name="Martin F.M."/>
        </authorList>
    </citation>
    <scope>NUCLEOTIDE SEQUENCE</scope>
    <source>
        <strain evidence="2">UH-Tt-Lm1</strain>
    </source>
</reference>
<proteinExistence type="predicted"/>
<feature type="region of interest" description="Disordered" evidence="1">
    <location>
        <begin position="206"/>
        <end position="228"/>
    </location>
</feature>
<feature type="compositionally biased region" description="Low complexity" evidence="1">
    <location>
        <begin position="356"/>
        <end position="375"/>
    </location>
</feature>
<sequence length="499" mass="56474">MDKAYHPCYTNLNPVEEVRKYIPSLRVYCRKETLMYDWLDAHRDVNSWLRKVPYHLERGSKEKSWVVKYFEYRSGVPPVPQAGFIGDLWISWNVQDPSVWFKVDETKWERWGGCASSVREQMSAKHPFLDKTFLWFDPKNYFFLDRLPDGRPLLRWKRSSTIRRVAPATRIVDQDQPSNVAGKPVYLPSMRVLVRAMCPQMAQTIPAPRRTPTTSPVVDREEGYSNSGEAGMATATATATGAGAGTVKFEGPQGPFSMEDINIGSDVEIDWNWWGDTGDEAEEGATQVGNSQPQHLNFTPTPTPVTPVNSSRYHPYRPNVSPTTPFIKFKPPRRYALGVFDSHASSSSNLLYNTPVSSPGSTTSTVVNPTTNPVSADDKETVDPQEQEVSPQREVTSLQKPSRRTLEGIVRILREAGHDHSGIWVFFPPELRDVREELAANLPVPTLDLELQTSYKIRDLLDQDGFVQRGILLLNMQVPMRTTERTTLGPMGRRNTSYL</sequence>
<accession>A0A9P6L343</accession>
<dbReference type="AlphaFoldDB" id="A0A9P6L343"/>
<feature type="compositionally biased region" description="Polar residues" evidence="1">
    <location>
        <begin position="387"/>
        <end position="400"/>
    </location>
</feature>
<evidence type="ECO:0000256" key="1">
    <source>
        <dbReference type="SAM" id="MobiDB-lite"/>
    </source>
</evidence>